<sequence>MASAELALVNKVEMRIALASTDAKLESLLKVYLAPLLLKLISPHPAVRNKVVSICNHINTRVKSSSIVLPAETLLAQFKNPQVEGDAALMRSFCLMYIQMTIVRLPAEQQTAILPDLLKGISSYDRTFQKTLFSIVLKVLPQWKAPDRGSTEADNIRSAFGFDESPADAEFLSKHFTSLLMLNYSAFSGAYETPEGLCCPGVPPSEFEFLTSNSRDTIPSANLVPIKMAALRFSQAVLTEKEQFWPAFVGSQENINEIANAASDMLKRITVDYEDEDIVKGLFDLYLGTEDTPPVNPQFGARILQLLCKSARAANDMSNTADAIQFGITSENPRLRSATVEFVNWVVKIARPETIKPVAKDLVETLKQHLQKSGYIVSRSANSQELRLRGFAYVAMGSLIKRAPDILKTDFDIIKSLFDSLQHDNPDLRNSIHESLSSLIPVLDTLDQEQTDKLKPILLEQINLGSEHSNCQFLALRFCIAALPFSDPVARYICILGLNPANRADVISEAKKGLHPYYFQKTHRPEFKFGKETFDGPEYDFPEFSDMLATLEQMWSTKADDGSTSFNVKTVPPPIFVSSLQFARQILLMKAVEKNAKISIIDEGWSHKLDEAVAFDDGARQNVTDLLATWHSSEPALRKYTEVAFSGFASQISGMFPAGEMWMEILSMGPKDLVSFWTARVSEFEALSVSVSSETRVLAGHALGILCTSSQLPDESIKGLITKLMQNIEDSSNLPRAHGATISLSYIISRLQLKKDLAIVDESDLQKYLSTLLKNLEKQSVTALREASISAISQLGAYGVLSSLPQADLEKASDLLMENVKSSNNDRAMQAFGNLYACSPDVDVKIAAAERIFALHESKQIEFLLGSGEALTCIGAGWDSTALRRTLDVCGFEPPTVGYEALNIILDKVLEFSKTTKPSLKKSSCIWLLSLVQFCGHLEPVVSRLKLMHFAFLGFLGDREDIVQESASRGLGLVYEKGDSRLKDDLVHSLVQSFTSDSRTSAAGRVSAETQLFDPGVLNTGDGSVSTYKDIMNLAAEAGDPSLIYKFMSLASSSAIWSTRKGAAFGLGSILAKTNLADIFESNPRLAKNLIPKLYRYRYDPNMAVQQSMRGIWNALVSDSASIIESQFDDILEELLKRMGDREWRVRQASAAALQDLLDSSQPSRYSAYLERIWTMSFRSLDDIKESVRTQGVSLCRSLANSLVRIIDVEVGASTQNAEETLTTLLPFLIGNSGLQSQAQEVQMFSLETLLKLIQKGGSGLRPFIPTLLEEMLGLLSTLEPQAANYIALNADKYGMTANAIDATRLASIRASPMMDAVDRLIDVLDAPTMKLVAPKLLTVIRKSVGLPSKVASSRVLVTLVVRHMDLIKPYADRFMKSCIAQLSDRNDTIVSSFASAAGYLARLSSDDRVLELVAYSEKLYFEGEEERHRQISGSIILALSKHAPDRVTSLASSILPFVFIAKHDQVKSIREPFEHAWSEHTGGVGAIKLYFGEILEIARDQLENQRWIVRQTAALSVTDASNLVGNQISQTEELFTILIKASTGRSWDGKEKVVDGLCALATKMKGFVDRDVQLRDKLLKVFTVEAGRNNKEYATKARKALEKFCGEFNLPVPATE</sequence>
<dbReference type="InterPro" id="IPR055444">
    <property type="entry name" value="ARM_ECM29"/>
</dbReference>
<evidence type="ECO:0000259" key="7">
    <source>
        <dbReference type="Pfam" id="PF24492"/>
    </source>
</evidence>
<evidence type="ECO:0000259" key="5">
    <source>
        <dbReference type="Pfam" id="PF13001"/>
    </source>
</evidence>
<evidence type="ECO:0000259" key="6">
    <source>
        <dbReference type="Pfam" id="PF23702"/>
    </source>
</evidence>
<keyword evidence="2" id="KW-0963">Cytoplasm</keyword>
<evidence type="ECO:0000313" key="8">
    <source>
        <dbReference type="EMBL" id="KAK7202453.1"/>
    </source>
</evidence>
<name>A0ABR1EZZ3_9ASCO</name>
<keyword evidence="4 8" id="KW-0647">Proteasome</keyword>
<feature type="domain" description="Proteasome adapter and scaffold protein ECM29 HEAT-repeat" evidence="7">
    <location>
        <begin position="1261"/>
        <end position="1422"/>
    </location>
</feature>
<evidence type="ECO:0000256" key="2">
    <source>
        <dbReference type="ARBA" id="ARBA00022490"/>
    </source>
</evidence>
<dbReference type="SUPFAM" id="SSF48371">
    <property type="entry name" value="ARM repeat"/>
    <property type="match status" value="2"/>
</dbReference>
<gene>
    <name evidence="8" type="ORF">BZA70DRAFT_101526</name>
</gene>
<dbReference type="Pfam" id="PF13001">
    <property type="entry name" value="ECM29_N"/>
    <property type="match status" value="1"/>
</dbReference>
<feature type="domain" description="Proteasome component Ecm29 N-terminal" evidence="5">
    <location>
        <begin position="9"/>
        <end position="497"/>
    </location>
</feature>
<evidence type="ECO:0000256" key="4">
    <source>
        <dbReference type="ARBA" id="ARBA00022942"/>
    </source>
</evidence>
<dbReference type="Gene3D" id="1.25.10.10">
    <property type="entry name" value="Leucine-rich Repeat Variant"/>
    <property type="match status" value="3"/>
</dbReference>
<comment type="caution">
    <text evidence="8">The sequence shown here is derived from an EMBL/GenBank/DDBJ whole genome shotgun (WGS) entry which is preliminary data.</text>
</comment>
<feature type="domain" description="ECM29 ARM-like repeats" evidence="6">
    <location>
        <begin position="663"/>
        <end position="771"/>
    </location>
</feature>
<dbReference type="GeneID" id="90034836"/>
<dbReference type="InterPro" id="IPR024372">
    <property type="entry name" value="Ecm29_N"/>
</dbReference>
<dbReference type="Proteomes" id="UP001498771">
    <property type="component" value="Unassembled WGS sequence"/>
</dbReference>
<organism evidence="8 9">
    <name type="scientific">Myxozyma melibiosi</name>
    <dbReference type="NCBI Taxonomy" id="54550"/>
    <lineage>
        <taxon>Eukaryota</taxon>
        <taxon>Fungi</taxon>
        <taxon>Dikarya</taxon>
        <taxon>Ascomycota</taxon>
        <taxon>Saccharomycotina</taxon>
        <taxon>Lipomycetes</taxon>
        <taxon>Lipomycetales</taxon>
        <taxon>Lipomycetaceae</taxon>
        <taxon>Myxozyma</taxon>
    </lineage>
</organism>
<dbReference type="Pfam" id="PF23702">
    <property type="entry name" value="ARM_ECM29"/>
    <property type="match status" value="1"/>
</dbReference>
<reference evidence="8 9" key="1">
    <citation type="submission" date="2024-03" db="EMBL/GenBank/DDBJ databases">
        <title>Genome-scale model development and genomic sequencing of the oleaginous clade Lipomyces.</title>
        <authorList>
            <consortium name="Lawrence Berkeley National Laboratory"/>
            <person name="Czajka J.J."/>
            <person name="Han Y."/>
            <person name="Kim J."/>
            <person name="Mondo S.J."/>
            <person name="Hofstad B.A."/>
            <person name="Robles A."/>
            <person name="Haridas S."/>
            <person name="Riley R."/>
            <person name="LaButti K."/>
            <person name="Pangilinan J."/>
            <person name="Andreopoulos W."/>
            <person name="Lipzen A."/>
            <person name="Yan J."/>
            <person name="Wang M."/>
            <person name="Ng V."/>
            <person name="Grigoriev I.V."/>
            <person name="Spatafora J.W."/>
            <person name="Magnuson J.K."/>
            <person name="Baker S.E."/>
            <person name="Pomraning K.R."/>
        </authorList>
    </citation>
    <scope>NUCLEOTIDE SEQUENCE [LARGE SCALE GENOMIC DNA]</scope>
    <source>
        <strain evidence="8 9">Phaff 52-87</strain>
    </source>
</reference>
<accession>A0ABR1EZZ3</accession>
<dbReference type="RefSeq" id="XP_064765486.1">
    <property type="nucleotide sequence ID" value="XM_064909324.1"/>
</dbReference>
<dbReference type="PANTHER" id="PTHR23346:SF19">
    <property type="entry name" value="PROTEASOME ADAPTER AND SCAFFOLD PROTEIN ECM29"/>
    <property type="match status" value="1"/>
</dbReference>
<protein>
    <submittedName>
        <fullName evidence="8">Proteasome stabiliser-domain-containing protein</fullName>
    </submittedName>
</protein>
<keyword evidence="3" id="KW-0677">Repeat</keyword>
<dbReference type="Pfam" id="PF24492">
    <property type="entry name" value="HEAT_ECM29"/>
    <property type="match status" value="1"/>
</dbReference>
<evidence type="ECO:0000256" key="3">
    <source>
        <dbReference type="ARBA" id="ARBA00022737"/>
    </source>
</evidence>
<evidence type="ECO:0000256" key="1">
    <source>
        <dbReference type="ARBA" id="ARBA00004496"/>
    </source>
</evidence>
<keyword evidence="9" id="KW-1185">Reference proteome</keyword>
<evidence type="ECO:0000313" key="9">
    <source>
        <dbReference type="Proteomes" id="UP001498771"/>
    </source>
</evidence>
<proteinExistence type="predicted"/>
<dbReference type="InterPro" id="IPR055443">
    <property type="entry name" value="HEAT_ECM29"/>
</dbReference>
<dbReference type="PANTHER" id="PTHR23346">
    <property type="entry name" value="TRANSLATIONAL ACTIVATOR GCN1-RELATED"/>
    <property type="match status" value="1"/>
</dbReference>
<dbReference type="EMBL" id="JBBJBU010000017">
    <property type="protein sequence ID" value="KAK7202453.1"/>
    <property type="molecule type" value="Genomic_DNA"/>
</dbReference>
<dbReference type="InterPro" id="IPR011989">
    <property type="entry name" value="ARM-like"/>
</dbReference>
<dbReference type="GO" id="GO:0000502">
    <property type="term" value="C:proteasome complex"/>
    <property type="evidence" value="ECO:0007669"/>
    <property type="project" value="UniProtKB-KW"/>
</dbReference>
<comment type="subcellular location">
    <subcellularLocation>
        <location evidence="1">Cytoplasm</location>
    </subcellularLocation>
</comment>
<dbReference type="InterPro" id="IPR016024">
    <property type="entry name" value="ARM-type_fold"/>
</dbReference>